<dbReference type="InterPro" id="IPR052893">
    <property type="entry name" value="TCS_response_regulator"/>
</dbReference>
<dbReference type="Pfam" id="PF00072">
    <property type="entry name" value="Response_reg"/>
    <property type="match status" value="1"/>
</dbReference>
<evidence type="ECO:0000313" key="3">
    <source>
        <dbReference type="EMBL" id="SHJ26601.1"/>
    </source>
</evidence>
<dbReference type="SMART" id="SM00448">
    <property type="entry name" value="REC"/>
    <property type="match status" value="1"/>
</dbReference>
<dbReference type="InterPro" id="IPR001789">
    <property type="entry name" value="Sig_transdc_resp-reg_receiver"/>
</dbReference>
<keyword evidence="1" id="KW-0597">Phosphoprotein</keyword>
<dbReference type="Proteomes" id="UP000184231">
    <property type="component" value="Unassembled WGS sequence"/>
</dbReference>
<gene>
    <name evidence="3" type="ORF">SAMN04487911_11555</name>
</gene>
<dbReference type="OrthoDB" id="673128at2"/>
<organism evidence="3 4">
    <name type="scientific">Arenibacter nanhaiticus</name>
    <dbReference type="NCBI Taxonomy" id="558155"/>
    <lineage>
        <taxon>Bacteria</taxon>
        <taxon>Pseudomonadati</taxon>
        <taxon>Bacteroidota</taxon>
        <taxon>Flavobacteriia</taxon>
        <taxon>Flavobacteriales</taxon>
        <taxon>Flavobacteriaceae</taxon>
        <taxon>Arenibacter</taxon>
    </lineage>
</organism>
<name>A0A1M6HWK9_9FLAO</name>
<dbReference type="EMBL" id="FQYX01000015">
    <property type="protein sequence ID" value="SHJ26601.1"/>
    <property type="molecule type" value="Genomic_DNA"/>
</dbReference>
<dbReference type="PROSITE" id="PS50110">
    <property type="entry name" value="RESPONSE_REGULATORY"/>
    <property type="match status" value="1"/>
</dbReference>
<dbReference type="PANTHER" id="PTHR44520">
    <property type="entry name" value="RESPONSE REGULATOR RCP1-RELATED"/>
    <property type="match status" value="1"/>
</dbReference>
<dbReference type="Gene3D" id="3.40.50.2300">
    <property type="match status" value="1"/>
</dbReference>
<evidence type="ECO:0000259" key="2">
    <source>
        <dbReference type="PROSITE" id="PS50110"/>
    </source>
</evidence>
<reference evidence="3 4" key="1">
    <citation type="submission" date="2016-11" db="EMBL/GenBank/DDBJ databases">
        <authorList>
            <person name="Jaros S."/>
            <person name="Januszkiewicz K."/>
            <person name="Wedrychowicz H."/>
        </authorList>
    </citation>
    <scope>NUCLEOTIDE SEQUENCE [LARGE SCALE GENOMIC DNA]</scope>
    <source>
        <strain evidence="3 4">CGMCC 1.8863</strain>
    </source>
</reference>
<feature type="domain" description="Response regulatory" evidence="2">
    <location>
        <begin position="6"/>
        <end position="134"/>
    </location>
</feature>
<evidence type="ECO:0000256" key="1">
    <source>
        <dbReference type="PROSITE-ProRule" id="PRU00169"/>
    </source>
</evidence>
<accession>A0A1M6HWK9</accession>
<evidence type="ECO:0000313" key="4">
    <source>
        <dbReference type="Proteomes" id="UP000184231"/>
    </source>
</evidence>
<keyword evidence="4" id="KW-1185">Reference proteome</keyword>
<dbReference type="RefSeq" id="WP_072764699.1">
    <property type="nucleotide sequence ID" value="NZ_FQYX01000015.1"/>
</dbReference>
<dbReference type="GO" id="GO:0000160">
    <property type="term" value="P:phosphorelay signal transduction system"/>
    <property type="evidence" value="ECO:0007669"/>
    <property type="project" value="InterPro"/>
</dbReference>
<sequence length="134" mass="15520">MKNINTIFIIDDDPITVYGIKKILHSVAVCHHIFEFKNGQTAIDEIRKIIIENSHLPELIFLDINMPVMDGWEFLEAFISLPISKNININIVTSSIDQYDKEKSENFKSLTHHRIAFNSKPIRRSEIEEITKAI</sequence>
<dbReference type="STRING" id="558155.SAMN04487911_11555"/>
<protein>
    <submittedName>
        <fullName evidence="3">CheY chemotaxis protein or a CheY-like REC (Receiver) domain</fullName>
    </submittedName>
</protein>
<feature type="modified residue" description="4-aspartylphosphate" evidence="1">
    <location>
        <position position="63"/>
    </location>
</feature>
<dbReference type="PANTHER" id="PTHR44520:SF2">
    <property type="entry name" value="RESPONSE REGULATOR RCP1"/>
    <property type="match status" value="1"/>
</dbReference>
<dbReference type="AlphaFoldDB" id="A0A1M6HWK9"/>
<dbReference type="SUPFAM" id="SSF52172">
    <property type="entry name" value="CheY-like"/>
    <property type="match status" value="1"/>
</dbReference>
<dbReference type="InterPro" id="IPR011006">
    <property type="entry name" value="CheY-like_superfamily"/>
</dbReference>
<proteinExistence type="predicted"/>